<sequence>MEALLCSAFDLLSSLEPLQVRKGLRHLEGLLAKLCLSNTHNNTVSSGENYGIINTPSSPSPEKPTDPAFLEFVKLQSGFEWNVTTRLLSCLERLSSRPGNDNQTNALLLSCLELIQGMLLIHRPSRHLFARDIHMRTLLDLLDVGTCPQVQCTTILTLVCAMLESPENTRTFEAQDGLATITYLFKRRDTDQEVKLKALELLYFYLMPEEEPQHPTHTHTSSANHSRTKSKSKSHSSSVNTTASSLPLSNNTSSSKTSASSGVYSRTRERHHGHGNGQSRIKLGRNRSVLTTEEKKNILKEYLPTADMLVSDLQLNLLFQA</sequence>
<dbReference type="InterPro" id="IPR016024">
    <property type="entry name" value="ARM-type_fold"/>
</dbReference>
<evidence type="ECO:0000256" key="1">
    <source>
        <dbReference type="SAM" id="MobiDB-lite"/>
    </source>
</evidence>
<dbReference type="Pfam" id="PF08045">
    <property type="entry name" value="CDC14"/>
    <property type="match status" value="1"/>
</dbReference>
<reference evidence="2 3" key="1">
    <citation type="journal article" date="2018" name="Nat. Ecol. Evol.">
        <title>Pezizomycetes genomes reveal the molecular basis of ectomycorrhizal truffle lifestyle.</title>
        <authorList>
            <person name="Murat C."/>
            <person name="Payen T."/>
            <person name="Noel B."/>
            <person name="Kuo A."/>
            <person name="Morin E."/>
            <person name="Chen J."/>
            <person name="Kohler A."/>
            <person name="Krizsan K."/>
            <person name="Balestrini R."/>
            <person name="Da Silva C."/>
            <person name="Montanini B."/>
            <person name="Hainaut M."/>
            <person name="Levati E."/>
            <person name="Barry K.W."/>
            <person name="Belfiori B."/>
            <person name="Cichocki N."/>
            <person name="Clum A."/>
            <person name="Dockter R.B."/>
            <person name="Fauchery L."/>
            <person name="Guy J."/>
            <person name="Iotti M."/>
            <person name="Le Tacon F."/>
            <person name="Lindquist E.A."/>
            <person name="Lipzen A."/>
            <person name="Malagnac F."/>
            <person name="Mello A."/>
            <person name="Molinier V."/>
            <person name="Miyauchi S."/>
            <person name="Poulain J."/>
            <person name="Riccioni C."/>
            <person name="Rubini A."/>
            <person name="Sitrit Y."/>
            <person name="Splivallo R."/>
            <person name="Traeger S."/>
            <person name="Wang M."/>
            <person name="Zifcakova L."/>
            <person name="Wipf D."/>
            <person name="Zambonelli A."/>
            <person name="Paolocci F."/>
            <person name="Nowrousian M."/>
            <person name="Ottonello S."/>
            <person name="Baldrian P."/>
            <person name="Spatafora J.W."/>
            <person name="Henrissat B."/>
            <person name="Nagy L.G."/>
            <person name="Aury J.M."/>
            <person name="Wincker P."/>
            <person name="Grigoriev I.V."/>
            <person name="Bonfante P."/>
            <person name="Martin F.M."/>
        </authorList>
    </citation>
    <scope>NUCLEOTIDE SEQUENCE [LARGE SCALE GENOMIC DNA]</scope>
    <source>
        <strain evidence="2 3">RN42</strain>
    </source>
</reference>
<dbReference type="STRING" id="1160509.A0A3N4ILF0"/>
<dbReference type="GO" id="GO:0051301">
    <property type="term" value="P:cell division"/>
    <property type="evidence" value="ECO:0007669"/>
    <property type="project" value="UniProtKB-KW"/>
</dbReference>
<dbReference type="Gene3D" id="1.25.10.10">
    <property type="entry name" value="Leucine-rich Repeat Variant"/>
    <property type="match status" value="1"/>
</dbReference>
<keyword evidence="3" id="KW-1185">Reference proteome</keyword>
<feature type="compositionally biased region" description="Low complexity" evidence="1">
    <location>
        <begin position="235"/>
        <end position="261"/>
    </location>
</feature>
<dbReference type="Proteomes" id="UP000275078">
    <property type="component" value="Unassembled WGS sequence"/>
</dbReference>
<dbReference type="EMBL" id="ML119653">
    <property type="protein sequence ID" value="RPA85528.1"/>
    <property type="molecule type" value="Genomic_DNA"/>
</dbReference>
<dbReference type="AlphaFoldDB" id="A0A3N4ILF0"/>
<evidence type="ECO:0000313" key="2">
    <source>
        <dbReference type="EMBL" id="RPA85528.1"/>
    </source>
</evidence>
<keyword evidence="2" id="KW-0131">Cell cycle</keyword>
<dbReference type="PANTHER" id="PTHR34065:SF1">
    <property type="entry name" value="CELL DIVISION CONTROL PROTEIN 14"/>
    <property type="match status" value="1"/>
</dbReference>
<gene>
    <name evidence="2" type="ORF">BJ508DRAFT_177688</name>
</gene>
<accession>A0A3N4ILF0</accession>
<feature type="region of interest" description="Disordered" evidence="1">
    <location>
        <begin position="212"/>
        <end position="288"/>
    </location>
</feature>
<dbReference type="InterPro" id="IPR012535">
    <property type="entry name" value="Cell_div_Cdc14"/>
</dbReference>
<dbReference type="InterPro" id="IPR011989">
    <property type="entry name" value="ARM-like"/>
</dbReference>
<protein>
    <submittedName>
        <fullName evidence="2">Cell division control 14, SIN component</fullName>
    </submittedName>
</protein>
<name>A0A3N4ILF0_ASCIM</name>
<proteinExistence type="predicted"/>
<dbReference type="SUPFAM" id="SSF48371">
    <property type="entry name" value="ARM repeat"/>
    <property type="match status" value="1"/>
</dbReference>
<keyword evidence="2" id="KW-0132">Cell division</keyword>
<evidence type="ECO:0000313" key="3">
    <source>
        <dbReference type="Proteomes" id="UP000275078"/>
    </source>
</evidence>
<dbReference type="PANTHER" id="PTHR34065">
    <property type="entry name" value="CELL DIVISION CONTROL PROTEIN 14"/>
    <property type="match status" value="1"/>
</dbReference>
<dbReference type="OrthoDB" id="5357220at2759"/>
<organism evidence="2 3">
    <name type="scientific">Ascobolus immersus RN42</name>
    <dbReference type="NCBI Taxonomy" id="1160509"/>
    <lineage>
        <taxon>Eukaryota</taxon>
        <taxon>Fungi</taxon>
        <taxon>Dikarya</taxon>
        <taxon>Ascomycota</taxon>
        <taxon>Pezizomycotina</taxon>
        <taxon>Pezizomycetes</taxon>
        <taxon>Pezizales</taxon>
        <taxon>Ascobolaceae</taxon>
        <taxon>Ascobolus</taxon>
    </lineage>
</organism>